<feature type="domain" description="Schlafen AlbA-2" evidence="1">
    <location>
        <begin position="24"/>
        <end position="140"/>
    </location>
</feature>
<accession>D9PK15</accession>
<evidence type="ECO:0000313" key="2">
    <source>
        <dbReference type="EMBL" id="EFK96104.1"/>
    </source>
</evidence>
<reference evidence="2" key="2">
    <citation type="journal article" date="2011" name="Microb. Ecol.">
        <title>Taxonomic and Functional Metagenomic Profiling of the Microbial Community in the Anoxic Sediment of a Sub-saline Shallow Lake (Laguna de Carrizo, Central Spain).</title>
        <authorList>
            <person name="Ferrer M."/>
            <person name="Guazzaroni M.E."/>
            <person name="Richter M."/>
            <person name="Garcia-Salamanca A."/>
            <person name="Yarza P."/>
            <person name="Suarez-Suarez A."/>
            <person name="Solano J."/>
            <person name="Alcaide M."/>
            <person name="van Dillewijn P."/>
            <person name="Molina-Henares M.A."/>
            <person name="Lopez-Cortes N."/>
            <person name="Al-Ramahi Y."/>
            <person name="Guerrero C."/>
            <person name="Acosta A."/>
            <person name="de Eugenio L.I."/>
            <person name="Martinez V."/>
            <person name="Marques S."/>
            <person name="Rojo F."/>
            <person name="Santero E."/>
            <person name="Genilloud O."/>
            <person name="Perez-Perez J."/>
            <person name="Rossello-Mora R."/>
            <person name="Ramos J.L."/>
        </authorList>
    </citation>
    <scope>NUCLEOTIDE SEQUENCE</scope>
</reference>
<dbReference type="InterPro" id="IPR038461">
    <property type="entry name" value="Schlafen_AlbA_2_dom_sf"/>
</dbReference>
<dbReference type="InterPro" id="IPR007421">
    <property type="entry name" value="Schlafen_AlbA_2_dom"/>
</dbReference>
<sequence>MNNLEKEAIKWLEKSLKPFQQELNELDWKCQLSTKTERLSQHISAFANYKGGGFLVFGIDNGDVVGINNNDCDEILKTLGNIARQNLMPPVVINHVAVKYQEKDLLFVKINEAQEKPIHLRSGSIYDAYIRSAGQTRRMEKMEVAALISQSQGLQFEDGISVTGLSAEEVLKKIDFTAYFDLAERPMPDGNEAILEILAAEKLVRKNGDSFDVTNLGVILFAKNIEEFENLKRKAVRVIIYEGKDRLKTVKELDGKRGYAAGFGSLIEYIENLLPANEIIKTALRQDVKMYPEIALRELVANALIHQDFYLTGTGPMVEIFSDRIEITNPGQPLIDTLRLLDSPPQSRNEKLAGIARRFKICEERGSGIDKVVFQTELYQLPAPDFIKSENHFKATLFAHKALSDMNKKDKIRACYLHCCLKYVSGDKMNNTSLRERFQIVETNYPIASNIISDTIEAGLIKPYDPSNKSKRYIVYVPFWA</sequence>
<dbReference type="PANTHER" id="PTHR30595:SF6">
    <property type="entry name" value="SCHLAFEN ALBA-2 DOMAIN-CONTAINING PROTEIN"/>
    <property type="match status" value="1"/>
</dbReference>
<evidence type="ECO:0000259" key="1">
    <source>
        <dbReference type="Pfam" id="PF04326"/>
    </source>
</evidence>
<name>D9PK15_9ZZZZ</name>
<dbReference type="AlphaFoldDB" id="D9PK15"/>
<protein>
    <submittedName>
        <fullName evidence="2">Transcriptional regulator</fullName>
    </submittedName>
</protein>
<proteinExistence type="predicted"/>
<gene>
    <name evidence="2" type="ORF">LDC_1878</name>
</gene>
<dbReference type="PANTHER" id="PTHR30595">
    <property type="entry name" value="GLPR-RELATED TRANSCRIPTIONAL REPRESSOR"/>
    <property type="match status" value="1"/>
</dbReference>
<reference evidence="2" key="1">
    <citation type="submission" date="2010-07" db="EMBL/GenBank/DDBJ databases">
        <authorList>
            <consortium name="CONSOLIDER consortium CSD2007-00005"/>
            <person name="Guazzaroni M.-E."/>
            <person name="Richter M."/>
            <person name="Garcia-Salamanca A."/>
            <person name="Yarza P."/>
            <person name="Ferrer M."/>
        </authorList>
    </citation>
    <scope>NUCLEOTIDE SEQUENCE</scope>
</reference>
<dbReference type="EMBL" id="ADZX01000572">
    <property type="protein sequence ID" value="EFK96104.1"/>
    <property type="molecule type" value="Genomic_DNA"/>
</dbReference>
<dbReference type="Gene3D" id="3.30.950.30">
    <property type="entry name" value="Schlafen, AAA domain"/>
    <property type="match status" value="1"/>
</dbReference>
<dbReference type="Pfam" id="PF13749">
    <property type="entry name" value="HATPase_c_4"/>
    <property type="match status" value="1"/>
</dbReference>
<organism evidence="2">
    <name type="scientific">sediment metagenome</name>
    <dbReference type="NCBI Taxonomy" id="749907"/>
    <lineage>
        <taxon>unclassified sequences</taxon>
        <taxon>metagenomes</taxon>
        <taxon>ecological metagenomes</taxon>
    </lineage>
</organism>
<dbReference type="InterPro" id="IPR038475">
    <property type="entry name" value="RecG_C_sf"/>
</dbReference>
<dbReference type="Pfam" id="PF04326">
    <property type="entry name" value="SLFN_AlbA_2"/>
    <property type="match status" value="1"/>
</dbReference>
<dbReference type="Gene3D" id="3.30.565.60">
    <property type="match status" value="1"/>
</dbReference>
<comment type="caution">
    <text evidence="2">The sequence shown here is derived from an EMBL/GenBank/DDBJ whole genome shotgun (WGS) entry which is preliminary data.</text>
</comment>